<evidence type="ECO:0008006" key="3">
    <source>
        <dbReference type="Google" id="ProtNLM"/>
    </source>
</evidence>
<dbReference type="EMBL" id="LSZO01000047">
    <property type="protein sequence ID" value="KXU39063.1"/>
    <property type="molecule type" value="Genomic_DNA"/>
</dbReference>
<evidence type="ECO:0000313" key="2">
    <source>
        <dbReference type="Proteomes" id="UP000072660"/>
    </source>
</evidence>
<evidence type="ECO:0000313" key="1">
    <source>
        <dbReference type="EMBL" id="KXU39063.1"/>
    </source>
</evidence>
<sequence>MTGKDAACFEELLRQNGGSVSDLLRAALREYYRNRLPAKLGAKQLLQGFVAAGEGPQDLALEYKRYLSEELADKLNTEYRVHETHALYTGAAKEKP</sequence>
<reference evidence="1 2" key="1">
    <citation type="submission" date="2016-02" db="EMBL/GenBank/DDBJ databases">
        <authorList>
            <person name="Wen L."/>
            <person name="He K."/>
            <person name="Yang H."/>
        </authorList>
    </citation>
    <scope>NUCLEOTIDE SEQUENCE [LARGE SCALE GENOMIC DNA]</scope>
    <source>
        <strain evidence="1 2">CV58</strain>
    </source>
</reference>
<proteinExistence type="predicted"/>
<name>A0A139SWT9_9GAMM</name>
<dbReference type="AlphaFoldDB" id="A0A139SWT9"/>
<gene>
    <name evidence="1" type="ORF">AXE65_10720</name>
</gene>
<keyword evidence="2" id="KW-1185">Reference proteome</keyword>
<dbReference type="Proteomes" id="UP000072660">
    <property type="component" value="Unassembled WGS sequence"/>
</dbReference>
<comment type="caution">
    <text evidence="1">The sequence shown here is derived from an EMBL/GenBank/DDBJ whole genome shotgun (WGS) entry which is preliminary data.</text>
</comment>
<protein>
    <recommendedName>
        <fullName evidence="3">Ribbon-helix-helix protein CopG domain-containing protein</fullName>
    </recommendedName>
</protein>
<accession>A0A139SWT9</accession>
<organism evidence="1 2">
    <name type="scientific">Ventosimonas gracilis</name>
    <dbReference type="NCBI Taxonomy" id="1680762"/>
    <lineage>
        <taxon>Bacteria</taxon>
        <taxon>Pseudomonadati</taxon>
        <taxon>Pseudomonadota</taxon>
        <taxon>Gammaproteobacteria</taxon>
        <taxon>Pseudomonadales</taxon>
        <taxon>Ventosimonadaceae</taxon>
        <taxon>Ventosimonas</taxon>
    </lineage>
</organism>
<dbReference type="OrthoDB" id="573948at2"/>